<keyword evidence="3" id="KW-1185">Reference proteome</keyword>
<evidence type="ECO:0000313" key="2">
    <source>
        <dbReference type="EMBL" id="KAG2598014.1"/>
    </source>
</evidence>
<proteinExistence type="predicted"/>
<evidence type="ECO:0000256" key="1">
    <source>
        <dbReference type="SAM" id="MobiDB-lite"/>
    </source>
</evidence>
<comment type="caution">
    <text evidence="2">The sequence shown here is derived from an EMBL/GenBank/DDBJ whole genome shotgun (WGS) entry which is preliminary data.</text>
</comment>
<gene>
    <name evidence="2" type="ORF">PVAP13_5KG318728</name>
</gene>
<dbReference type="AlphaFoldDB" id="A0A8T0SL77"/>
<name>A0A8T0SL77_PANVG</name>
<sequence>MLLLLFPSLARKLMRSKQLVTYRMGKVKDAGHGEKRKREEQEGTEKKSTWVPKPVERDEALKRARVILPDHLSVPYVHTLFGATNPPQENASFYSMPPMPHQDYPSCMKPLHTRVSHVLGDEDEPIVEDNLGSSSKDDQTLATRFQTKFCDRRDDLGTTCLLSDSPSGQDDQPRRQRATIHVRRIENAASTLC</sequence>
<dbReference type="EMBL" id="CM029045">
    <property type="protein sequence ID" value="KAG2598014.1"/>
    <property type="molecule type" value="Genomic_DNA"/>
</dbReference>
<protein>
    <submittedName>
        <fullName evidence="2">Uncharacterized protein</fullName>
    </submittedName>
</protein>
<feature type="region of interest" description="Disordered" evidence="1">
    <location>
        <begin position="27"/>
        <end position="50"/>
    </location>
</feature>
<reference evidence="2" key="1">
    <citation type="submission" date="2020-05" db="EMBL/GenBank/DDBJ databases">
        <title>WGS assembly of Panicum virgatum.</title>
        <authorList>
            <person name="Lovell J.T."/>
            <person name="Jenkins J."/>
            <person name="Shu S."/>
            <person name="Juenger T.E."/>
            <person name="Schmutz J."/>
        </authorList>
    </citation>
    <scope>NUCLEOTIDE SEQUENCE</scope>
    <source>
        <strain evidence="2">AP13</strain>
    </source>
</reference>
<evidence type="ECO:0000313" key="3">
    <source>
        <dbReference type="Proteomes" id="UP000823388"/>
    </source>
</evidence>
<organism evidence="2 3">
    <name type="scientific">Panicum virgatum</name>
    <name type="common">Blackwell switchgrass</name>
    <dbReference type="NCBI Taxonomy" id="38727"/>
    <lineage>
        <taxon>Eukaryota</taxon>
        <taxon>Viridiplantae</taxon>
        <taxon>Streptophyta</taxon>
        <taxon>Embryophyta</taxon>
        <taxon>Tracheophyta</taxon>
        <taxon>Spermatophyta</taxon>
        <taxon>Magnoliopsida</taxon>
        <taxon>Liliopsida</taxon>
        <taxon>Poales</taxon>
        <taxon>Poaceae</taxon>
        <taxon>PACMAD clade</taxon>
        <taxon>Panicoideae</taxon>
        <taxon>Panicodae</taxon>
        <taxon>Paniceae</taxon>
        <taxon>Panicinae</taxon>
        <taxon>Panicum</taxon>
        <taxon>Panicum sect. Hiantes</taxon>
    </lineage>
</organism>
<accession>A0A8T0SL77</accession>
<dbReference type="Proteomes" id="UP000823388">
    <property type="component" value="Chromosome 5K"/>
</dbReference>